<dbReference type="PANTHER" id="PTHR31642">
    <property type="entry name" value="TRICHOTHECENE 3-O-ACETYLTRANSFERASE"/>
    <property type="match status" value="1"/>
</dbReference>
<organism evidence="3 4">
    <name type="scientific">Quercus rubra</name>
    <name type="common">Northern red oak</name>
    <name type="synonym">Quercus borealis</name>
    <dbReference type="NCBI Taxonomy" id="3512"/>
    <lineage>
        <taxon>Eukaryota</taxon>
        <taxon>Viridiplantae</taxon>
        <taxon>Streptophyta</taxon>
        <taxon>Embryophyta</taxon>
        <taxon>Tracheophyta</taxon>
        <taxon>Spermatophyta</taxon>
        <taxon>Magnoliopsida</taxon>
        <taxon>eudicotyledons</taxon>
        <taxon>Gunneridae</taxon>
        <taxon>Pentapetalae</taxon>
        <taxon>rosids</taxon>
        <taxon>fabids</taxon>
        <taxon>Fagales</taxon>
        <taxon>Fagaceae</taxon>
        <taxon>Quercus</taxon>
    </lineage>
</organism>
<comment type="caution">
    <text evidence="3">The sequence shown here is derived from an EMBL/GenBank/DDBJ whole genome shotgun (WGS) entry which is preliminary data.</text>
</comment>
<dbReference type="Proteomes" id="UP001324115">
    <property type="component" value="Unassembled WGS sequence"/>
</dbReference>
<reference evidence="3 4" key="1">
    <citation type="journal article" date="2023" name="G3 (Bethesda)">
        <title>A haplotype-resolved chromosome-scale genome for Quercus rubra L. provides insights into the genetics of adaptive traits for red oak species.</title>
        <authorList>
            <person name="Kapoor B."/>
            <person name="Jenkins J."/>
            <person name="Schmutz J."/>
            <person name="Zhebentyayeva T."/>
            <person name="Kuelheim C."/>
            <person name="Coggeshall M."/>
            <person name="Heim C."/>
            <person name="Lasky J.R."/>
            <person name="Leites L."/>
            <person name="Islam-Faridi N."/>
            <person name="Romero-Severson J."/>
            <person name="DeLeo V.L."/>
            <person name="Lucas S.M."/>
            <person name="Lazic D."/>
            <person name="Gailing O."/>
            <person name="Carlson J."/>
            <person name="Staton M."/>
        </authorList>
    </citation>
    <scope>NUCLEOTIDE SEQUENCE [LARGE SCALE GENOMIC DNA]</scope>
    <source>
        <strain evidence="3">Pseudo-F2</strain>
    </source>
</reference>
<dbReference type="InterPro" id="IPR023213">
    <property type="entry name" value="CAT-like_dom_sf"/>
</dbReference>
<dbReference type="AlphaFoldDB" id="A0AAN7IU60"/>
<protein>
    <submittedName>
        <fullName evidence="3">Uncharacterized protein</fullName>
    </submittedName>
</protein>
<evidence type="ECO:0000256" key="2">
    <source>
        <dbReference type="SAM" id="Phobius"/>
    </source>
</evidence>
<dbReference type="EMBL" id="JAXUIC010000006">
    <property type="protein sequence ID" value="KAK4586752.1"/>
    <property type="molecule type" value="Genomic_DNA"/>
</dbReference>
<evidence type="ECO:0000313" key="4">
    <source>
        <dbReference type="Proteomes" id="UP001324115"/>
    </source>
</evidence>
<gene>
    <name evidence="3" type="ORF">RGQ29_023784</name>
</gene>
<name>A0AAN7IU60_QUERU</name>
<comment type="similarity">
    <text evidence="1">Belongs to the plant acyltransferase family.</text>
</comment>
<accession>A0AAN7IU60</accession>
<keyword evidence="2" id="KW-0472">Membrane</keyword>
<sequence>MDIIISTTNQDVVKEEPPDFLKNHLDLTETIFLSNIDLAVTFPVETVFLFEVPPDKSSSILNISQRVTQAVADVLLVLYYFIFSWLAGSSSTMRLGFYRTGLSKSLAQTSIFTIQENAFLYALFECGCFVTNHGILDGRSATEIFQNLSFICRVLSFTPKMITALKGKAMNNKCSSFESIVAHLWRARTKAIFTNSDKLSTVLFAVDIRNAVITAYATSKVADLVEKPFCFCVEKVMEAIERVTEENVRSEIDWLVVYRGIAATCKGNFYPGHGGPVVSGNNEFVLLSDGKSERNGEALMRGWVLKMTR</sequence>
<dbReference type="Pfam" id="PF02458">
    <property type="entry name" value="Transferase"/>
    <property type="match status" value="1"/>
</dbReference>
<keyword evidence="4" id="KW-1185">Reference proteome</keyword>
<evidence type="ECO:0000256" key="1">
    <source>
        <dbReference type="ARBA" id="ARBA00009861"/>
    </source>
</evidence>
<keyword evidence="2" id="KW-1133">Transmembrane helix</keyword>
<evidence type="ECO:0000313" key="3">
    <source>
        <dbReference type="EMBL" id="KAK4586752.1"/>
    </source>
</evidence>
<proteinExistence type="inferred from homology"/>
<feature type="transmembrane region" description="Helical" evidence="2">
    <location>
        <begin position="70"/>
        <end position="88"/>
    </location>
</feature>
<dbReference type="InterPro" id="IPR050317">
    <property type="entry name" value="Plant_Fungal_Acyltransferase"/>
</dbReference>
<dbReference type="GO" id="GO:0016747">
    <property type="term" value="F:acyltransferase activity, transferring groups other than amino-acyl groups"/>
    <property type="evidence" value="ECO:0007669"/>
    <property type="project" value="TreeGrafter"/>
</dbReference>
<keyword evidence="2" id="KW-0812">Transmembrane</keyword>
<dbReference type="PANTHER" id="PTHR31642:SF231">
    <property type="entry name" value="BAHD FAMILY ACYLTRANSFERASE, CLADE V"/>
    <property type="match status" value="1"/>
</dbReference>
<dbReference type="Gene3D" id="3.30.559.10">
    <property type="entry name" value="Chloramphenicol acetyltransferase-like domain"/>
    <property type="match status" value="1"/>
</dbReference>